<sequence>MTHFVRPVMLALGLSALAAPAFGQSIRAVDQDRYEACIAEIDENALSAFETGLAWQAQSGGWPANHCIGLAIVATGDFAEGARRLEINAEGAVAAGDYARAVMFGQAGDAWLAAGEPHDALRAFTRGQEFLPRDPGLALGRAEAAIDAGLWEVAETAAQEAVRLDPDAAEGYRLRGRARLEQGQVGAAEDDMEMARDLDPDNIEVLLLRGDINEARRSDG</sequence>
<evidence type="ECO:0000256" key="2">
    <source>
        <dbReference type="SAM" id="SignalP"/>
    </source>
</evidence>
<evidence type="ECO:0000313" key="3">
    <source>
        <dbReference type="EMBL" id="TGY93305.1"/>
    </source>
</evidence>
<comment type="caution">
    <text evidence="3">The sequence shown here is derived from an EMBL/GenBank/DDBJ whole genome shotgun (WGS) entry which is preliminary data.</text>
</comment>
<dbReference type="RefSeq" id="WP_135945027.1">
    <property type="nucleotide sequence ID" value="NZ_BMEI01000002.1"/>
</dbReference>
<dbReference type="Proteomes" id="UP000305451">
    <property type="component" value="Unassembled WGS sequence"/>
</dbReference>
<name>A0A4S2HBG7_9PROT</name>
<dbReference type="EMBL" id="SRXV01000002">
    <property type="protein sequence ID" value="TGY93305.1"/>
    <property type="molecule type" value="Genomic_DNA"/>
</dbReference>
<dbReference type="AlphaFoldDB" id="A0A4S2HBG7"/>
<dbReference type="InterPro" id="IPR019734">
    <property type="entry name" value="TPR_rpt"/>
</dbReference>
<dbReference type="Pfam" id="PF13432">
    <property type="entry name" value="TPR_16"/>
    <property type="match status" value="1"/>
</dbReference>
<feature type="signal peptide" evidence="2">
    <location>
        <begin position="1"/>
        <end position="23"/>
    </location>
</feature>
<proteinExistence type="predicted"/>
<dbReference type="SMART" id="SM00028">
    <property type="entry name" value="TPR"/>
    <property type="match status" value="3"/>
</dbReference>
<keyword evidence="2" id="KW-0732">Signal</keyword>
<dbReference type="SUPFAM" id="SSF48452">
    <property type="entry name" value="TPR-like"/>
    <property type="match status" value="1"/>
</dbReference>
<protein>
    <submittedName>
        <fullName evidence="3">Tetratricopeptide repeat protein</fullName>
    </submittedName>
</protein>
<reference evidence="3 4" key="1">
    <citation type="journal article" date="2013" name="Int. J. Syst. Evol. Microbiol.">
        <title>Marinicauda pacifica gen. nov., sp. nov., a prosthecate alphaproteobacterium of the family Hyphomonadaceae isolated from deep seawater.</title>
        <authorList>
            <person name="Zhang X.Y."/>
            <person name="Li G.W."/>
            <person name="Wang C.S."/>
            <person name="Zhang Y.J."/>
            <person name="Xu X.W."/>
            <person name="Li H."/>
            <person name="Liu A."/>
            <person name="Liu C."/>
            <person name="Xie B.B."/>
            <person name="Qin Q.L."/>
            <person name="Xu Z."/>
            <person name="Chen X.L."/>
            <person name="Zhou B.C."/>
            <person name="Zhang Y.Z."/>
        </authorList>
    </citation>
    <scope>NUCLEOTIDE SEQUENCE [LARGE SCALE GENOMIC DNA]</scope>
    <source>
        <strain evidence="3 4">P-1 km-3</strain>
    </source>
</reference>
<dbReference type="InterPro" id="IPR011990">
    <property type="entry name" value="TPR-like_helical_dom_sf"/>
</dbReference>
<keyword evidence="4" id="KW-1185">Reference proteome</keyword>
<dbReference type="PROSITE" id="PS50005">
    <property type="entry name" value="TPR"/>
    <property type="match status" value="1"/>
</dbReference>
<accession>A0A4S2HBG7</accession>
<evidence type="ECO:0000313" key="4">
    <source>
        <dbReference type="Proteomes" id="UP000305451"/>
    </source>
</evidence>
<evidence type="ECO:0000256" key="1">
    <source>
        <dbReference type="PROSITE-ProRule" id="PRU00339"/>
    </source>
</evidence>
<keyword evidence="1" id="KW-0802">TPR repeat</keyword>
<feature type="chain" id="PRO_5020978016" evidence="2">
    <location>
        <begin position="24"/>
        <end position="220"/>
    </location>
</feature>
<dbReference type="OrthoDB" id="8480494at2"/>
<gene>
    <name evidence="3" type="ORF">E5162_09665</name>
</gene>
<dbReference type="Gene3D" id="1.25.40.10">
    <property type="entry name" value="Tetratricopeptide repeat domain"/>
    <property type="match status" value="1"/>
</dbReference>
<organism evidence="3 4">
    <name type="scientific">Marinicauda pacifica</name>
    <dbReference type="NCBI Taxonomy" id="1133559"/>
    <lineage>
        <taxon>Bacteria</taxon>
        <taxon>Pseudomonadati</taxon>
        <taxon>Pseudomonadota</taxon>
        <taxon>Alphaproteobacteria</taxon>
        <taxon>Maricaulales</taxon>
        <taxon>Maricaulaceae</taxon>
        <taxon>Marinicauda</taxon>
    </lineage>
</organism>
<feature type="repeat" description="TPR" evidence="1">
    <location>
        <begin position="169"/>
        <end position="202"/>
    </location>
</feature>